<protein>
    <recommendedName>
        <fullName evidence="3">Cell envelope-related transcriptional attenuator domain-containing protein</fullName>
    </recommendedName>
</protein>
<evidence type="ECO:0000313" key="2">
    <source>
        <dbReference type="Proteomes" id="UP001431776"/>
    </source>
</evidence>
<evidence type="ECO:0008006" key="3">
    <source>
        <dbReference type="Google" id="ProtNLM"/>
    </source>
</evidence>
<gene>
    <name evidence="1" type="ORF">QJ522_07665</name>
</gene>
<dbReference type="AlphaFoldDB" id="A0AAW6TTN5"/>
<sequence length="342" mass="38089">MTSKRTKIAAAAAILIAAVIGFRFLGNPVGSTLTFAQVIQPILNAGTAQFDIVIGDEDSGAPVIRDLVMGSRIRRTVPGMGDDVTIIDLEASRILTFSETKKEAQYMSLEGLPSIPNYMENLKNVIVMLQQTPDFVVENLGLQQVDGREVVGFLARHPRAEITIWADAETGLPVRIEQNEGQMRVVCKNMRFDVPVEDAWFSMDAPEGYKVHQDSTLDIHAGTEGAFIEGLRLLAERFNNGRFPDGVAVEDYLKQAPDVARQLQEMDLSSEEQIALGQTIQNYLLFTRFFQGEGEWTYRGQGIMLGEAETPIFWYRPKDSATYRVIYGDLHVEDVAGENLPR</sequence>
<comment type="caution">
    <text evidence="1">The sequence shown here is derived from an EMBL/GenBank/DDBJ whole genome shotgun (WGS) entry which is preliminary data.</text>
</comment>
<evidence type="ECO:0000313" key="1">
    <source>
        <dbReference type="EMBL" id="MDI6448920.1"/>
    </source>
</evidence>
<keyword evidence="2" id="KW-1185">Reference proteome</keyword>
<reference evidence="1" key="1">
    <citation type="submission" date="2023-05" db="EMBL/GenBank/DDBJ databases">
        <title>Anaerotaeda fermentans gen. nov., sp. nov., a novel anaerobic planctomycete of the new family within the order Sedimentisphaerales isolated from Taman Peninsula, Russia.</title>
        <authorList>
            <person name="Khomyakova M.A."/>
            <person name="Merkel A.Y."/>
            <person name="Slobodkin A.I."/>
        </authorList>
    </citation>
    <scope>NUCLEOTIDE SEQUENCE</scope>
    <source>
        <strain evidence="1">M17dextr</strain>
    </source>
</reference>
<dbReference type="Proteomes" id="UP001431776">
    <property type="component" value="Unassembled WGS sequence"/>
</dbReference>
<organism evidence="1 2">
    <name type="scientific">Anaerobaca lacustris</name>
    <dbReference type="NCBI Taxonomy" id="3044600"/>
    <lineage>
        <taxon>Bacteria</taxon>
        <taxon>Pseudomonadati</taxon>
        <taxon>Planctomycetota</taxon>
        <taxon>Phycisphaerae</taxon>
        <taxon>Sedimentisphaerales</taxon>
        <taxon>Anaerobacaceae</taxon>
        <taxon>Anaerobaca</taxon>
    </lineage>
</organism>
<accession>A0AAW6TTN5</accession>
<proteinExistence type="predicted"/>
<dbReference type="EMBL" id="JASCXX010000007">
    <property type="protein sequence ID" value="MDI6448920.1"/>
    <property type="molecule type" value="Genomic_DNA"/>
</dbReference>
<name>A0AAW6TTN5_9BACT</name>
<dbReference type="RefSeq" id="WP_349244330.1">
    <property type="nucleotide sequence ID" value="NZ_JASCXX010000007.1"/>
</dbReference>